<keyword evidence="5" id="KW-0472">Membrane</keyword>
<sequence length="414" mass="44356">MNDYNDLQQNQSRYEETIQEKKSSASKFKGFVSLVAAGMIGSVLTLTVIPQTDFFQKMYPVANNESGEALTNVTDKSTITPIQTSTKMTTSGSLADIVENASKAIVGITNIQDQNDFFSRNTQAVESGSGSGVIFRKTPESTYVITNNHVIEGAKKIEVSLYNGEKTTAELVGADALTDLAVIRIDSKYATSILEMGDSSILRPGDQVLAIGNPLGLDLSRTVTQGIVSAIDRSIPVSTSAGKWELNVIQTDAAINPGNSGGALINTNGQLIGINSLKISVSGIEGLGFAIPSNDLLPIVNEIIENGEIERPYIGVSLAGLDEVPREYLQSLPNSVVDGAIVTFVDPNSTADSAGIKQEDVIVSINNEEIKNPGDLRKYLYSKTKVGEKATIKLYRNGKLTTIQLTLKSNDRTE</sequence>
<dbReference type="InterPro" id="IPR043504">
    <property type="entry name" value="Peptidase_S1_PA_chymotrypsin"/>
</dbReference>
<organism evidence="7 8">
    <name type="scientific">Pseudoneobacillus rhizosphaerae</name>
    <dbReference type="NCBI Taxonomy" id="2880968"/>
    <lineage>
        <taxon>Bacteria</taxon>
        <taxon>Bacillati</taxon>
        <taxon>Bacillota</taxon>
        <taxon>Bacilli</taxon>
        <taxon>Bacillales</taxon>
        <taxon>Bacillaceae</taxon>
        <taxon>Pseudoneobacillus</taxon>
    </lineage>
</organism>
<evidence type="ECO:0000313" key="7">
    <source>
        <dbReference type="EMBL" id="CAG9609607.1"/>
    </source>
</evidence>
<dbReference type="InterPro" id="IPR051201">
    <property type="entry name" value="Chloro_Bact_Ser_Proteases"/>
</dbReference>
<dbReference type="SUPFAM" id="SSF50156">
    <property type="entry name" value="PDZ domain-like"/>
    <property type="match status" value="1"/>
</dbReference>
<dbReference type="Pfam" id="PF13180">
    <property type="entry name" value="PDZ_2"/>
    <property type="match status" value="1"/>
</dbReference>
<dbReference type="InterPro" id="IPR036034">
    <property type="entry name" value="PDZ_sf"/>
</dbReference>
<dbReference type="InterPro" id="IPR001478">
    <property type="entry name" value="PDZ"/>
</dbReference>
<dbReference type="PRINTS" id="PR00834">
    <property type="entry name" value="PROTEASES2C"/>
</dbReference>
<protein>
    <recommendedName>
        <fullName evidence="6">PDZ domain-containing protein</fullName>
    </recommendedName>
</protein>
<dbReference type="AlphaFoldDB" id="A0A9C7GCI4"/>
<dbReference type="Gene3D" id="2.40.10.10">
    <property type="entry name" value="Trypsin-like serine proteases"/>
    <property type="match status" value="2"/>
</dbReference>
<dbReference type="PROSITE" id="PS50106">
    <property type="entry name" value="PDZ"/>
    <property type="match status" value="1"/>
</dbReference>
<reference evidence="7" key="1">
    <citation type="submission" date="2021-10" db="EMBL/GenBank/DDBJ databases">
        <authorList>
            <person name="Criscuolo A."/>
        </authorList>
    </citation>
    <scope>NUCLEOTIDE SEQUENCE</scope>
    <source>
        <strain evidence="7">CIP111885</strain>
    </source>
</reference>
<comment type="caution">
    <text evidence="7">The sequence shown here is derived from an EMBL/GenBank/DDBJ whole genome shotgun (WGS) entry which is preliminary data.</text>
</comment>
<gene>
    <name evidence="7" type="ORF">NEOCIP111885_03350</name>
</gene>
<dbReference type="GO" id="GO:0006508">
    <property type="term" value="P:proteolysis"/>
    <property type="evidence" value="ECO:0007669"/>
    <property type="project" value="UniProtKB-KW"/>
</dbReference>
<evidence type="ECO:0000256" key="1">
    <source>
        <dbReference type="ARBA" id="ARBA00010541"/>
    </source>
</evidence>
<proteinExistence type="inferred from homology"/>
<dbReference type="EMBL" id="CAKJTG010000021">
    <property type="protein sequence ID" value="CAG9609607.1"/>
    <property type="molecule type" value="Genomic_DNA"/>
</dbReference>
<dbReference type="SMART" id="SM00228">
    <property type="entry name" value="PDZ"/>
    <property type="match status" value="1"/>
</dbReference>
<dbReference type="Proteomes" id="UP000789845">
    <property type="component" value="Unassembled WGS sequence"/>
</dbReference>
<dbReference type="GO" id="GO:0004252">
    <property type="term" value="F:serine-type endopeptidase activity"/>
    <property type="evidence" value="ECO:0007669"/>
    <property type="project" value="InterPro"/>
</dbReference>
<dbReference type="PANTHER" id="PTHR43343">
    <property type="entry name" value="PEPTIDASE S12"/>
    <property type="match status" value="1"/>
</dbReference>
<feature type="transmembrane region" description="Helical" evidence="5">
    <location>
        <begin position="31"/>
        <end position="49"/>
    </location>
</feature>
<keyword evidence="5" id="KW-1133">Transmembrane helix</keyword>
<dbReference type="SUPFAM" id="SSF50494">
    <property type="entry name" value="Trypsin-like serine proteases"/>
    <property type="match status" value="1"/>
</dbReference>
<accession>A0A9C7GCI4</accession>
<keyword evidence="2" id="KW-0645">Protease</keyword>
<dbReference type="RefSeq" id="WP_230497840.1">
    <property type="nucleotide sequence ID" value="NZ_CAKJTG010000021.1"/>
</dbReference>
<keyword evidence="5" id="KW-0812">Transmembrane</keyword>
<evidence type="ECO:0000256" key="3">
    <source>
        <dbReference type="ARBA" id="ARBA00022801"/>
    </source>
</evidence>
<dbReference type="PANTHER" id="PTHR43343:SF3">
    <property type="entry name" value="PROTEASE DO-LIKE 8, CHLOROPLASTIC"/>
    <property type="match status" value="1"/>
</dbReference>
<evidence type="ECO:0000256" key="2">
    <source>
        <dbReference type="ARBA" id="ARBA00022670"/>
    </source>
</evidence>
<keyword evidence="4" id="KW-0720">Serine protease</keyword>
<keyword evidence="8" id="KW-1185">Reference proteome</keyword>
<dbReference type="Pfam" id="PF13365">
    <property type="entry name" value="Trypsin_2"/>
    <property type="match status" value="1"/>
</dbReference>
<comment type="similarity">
    <text evidence="1">Belongs to the peptidase S1C family.</text>
</comment>
<dbReference type="Gene3D" id="2.30.42.10">
    <property type="match status" value="1"/>
</dbReference>
<dbReference type="InterPro" id="IPR009003">
    <property type="entry name" value="Peptidase_S1_PA"/>
</dbReference>
<keyword evidence="3" id="KW-0378">Hydrolase</keyword>
<evidence type="ECO:0000256" key="5">
    <source>
        <dbReference type="SAM" id="Phobius"/>
    </source>
</evidence>
<name>A0A9C7GCI4_9BACI</name>
<feature type="domain" description="PDZ" evidence="6">
    <location>
        <begin position="303"/>
        <end position="372"/>
    </location>
</feature>
<evidence type="ECO:0000256" key="4">
    <source>
        <dbReference type="ARBA" id="ARBA00022825"/>
    </source>
</evidence>
<evidence type="ECO:0000259" key="6">
    <source>
        <dbReference type="PROSITE" id="PS50106"/>
    </source>
</evidence>
<evidence type="ECO:0000313" key="8">
    <source>
        <dbReference type="Proteomes" id="UP000789845"/>
    </source>
</evidence>
<dbReference type="InterPro" id="IPR001940">
    <property type="entry name" value="Peptidase_S1C"/>
</dbReference>